<keyword evidence="2" id="KW-1185">Reference proteome</keyword>
<dbReference type="Proteomes" id="UP000007115">
    <property type="component" value="Unassembled WGS sequence"/>
</dbReference>
<name>G9MRN3_HYPVG</name>
<proteinExistence type="predicted"/>
<accession>G9MRN3</accession>
<gene>
    <name evidence="1" type="ORF">TRIVIDRAFT_201038</name>
</gene>
<evidence type="ECO:0000313" key="1">
    <source>
        <dbReference type="EMBL" id="EHK22754.1"/>
    </source>
</evidence>
<organism evidence="1 2">
    <name type="scientific">Hypocrea virens (strain Gv29-8 / FGSC 10586)</name>
    <name type="common">Gliocladium virens</name>
    <name type="synonym">Trichoderma virens</name>
    <dbReference type="NCBI Taxonomy" id="413071"/>
    <lineage>
        <taxon>Eukaryota</taxon>
        <taxon>Fungi</taxon>
        <taxon>Dikarya</taxon>
        <taxon>Ascomycota</taxon>
        <taxon>Pezizomycotina</taxon>
        <taxon>Sordariomycetes</taxon>
        <taxon>Hypocreomycetidae</taxon>
        <taxon>Hypocreales</taxon>
        <taxon>Hypocreaceae</taxon>
        <taxon>Trichoderma</taxon>
    </lineage>
</organism>
<evidence type="ECO:0000313" key="2">
    <source>
        <dbReference type="Proteomes" id="UP000007115"/>
    </source>
</evidence>
<protein>
    <submittedName>
        <fullName evidence="1">Uncharacterized protein</fullName>
    </submittedName>
</protein>
<reference evidence="1 2" key="1">
    <citation type="journal article" date="2011" name="Genome Biol.">
        <title>Comparative genome sequence analysis underscores mycoparasitism as the ancestral life style of Trichoderma.</title>
        <authorList>
            <person name="Kubicek C.P."/>
            <person name="Herrera-Estrella A."/>
            <person name="Seidl-Seiboth V."/>
            <person name="Martinez D.A."/>
            <person name="Druzhinina I.S."/>
            <person name="Thon M."/>
            <person name="Zeilinger S."/>
            <person name="Casas-Flores S."/>
            <person name="Horwitz B.A."/>
            <person name="Mukherjee P.K."/>
            <person name="Mukherjee M."/>
            <person name="Kredics L."/>
            <person name="Alcaraz L.D."/>
            <person name="Aerts A."/>
            <person name="Antal Z."/>
            <person name="Atanasova L."/>
            <person name="Cervantes-Badillo M.G."/>
            <person name="Challacombe J."/>
            <person name="Chertkov O."/>
            <person name="McCluskey K."/>
            <person name="Coulpier F."/>
            <person name="Deshpande N."/>
            <person name="von Doehren H."/>
            <person name="Ebbole D.J."/>
            <person name="Esquivel-Naranjo E.U."/>
            <person name="Fekete E."/>
            <person name="Flipphi M."/>
            <person name="Glaser F."/>
            <person name="Gomez-Rodriguez E.Y."/>
            <person name="Gruber S."/>
            <person name="Han C."/>
            <person name="Henrissat B."/>
            <person name="Hermosa R."/>
            <person name="Hernandez-Onate M."/>
            <person name="Karaffa L."/>
            <person name="Kosti I."/>
            <person name="Le Crom S."/>
            <person name="Lindquist E."/>
            <person name="Lucas S."/>
            <person name="Luebeck M."/>
            <person name="Luebeck P.S."/>
            <person name="Margeot A."/>
            <person name="Metz B."/>
            <person name="Misra M."/>
            <person name="Nevalainen H."/>
            <person name="Omann M."/>
            <person name="Packer N."/>
            <person name="Perrone G."/>
            <person name="Uresti-Rivera E.E."/>
            <person name="Salamov A."/>
            <person name="Schmoll M."/>
            <person name="Seiboth B."/>
            <person name="Shapiro H."/>
            <person name="Sukno S."/>
            <person name="Tamayo-Ramos J.A."/>
            <person name="Tisch D."/>
            <person name="Wiest A."/>
            <person name="Wilkinson H.H."/>
            <person name="Zhang M."/>
            <person name="Coutinho P.M."/>
            <person name="Kenerley C.M."/>
            <person name="Monte E."/>
            <person name="Baker S.E."/>
            <person name="Grigoriev I.V."/>
        </authorList>
    </citation>
    <scope>NUCLEOTIDE SEQUENCE [LARGE SCALE GENOMIC DNA]</scope>
    <source>
        <strain evidence="2">Gv29-8 / FGSC 10586</strain>
    </source>
</reference>
<dbReference type="RefSeq" id="XP_013956968.1">
    <property type="nucleotide sequence ID" value="XM_014101493.1"/>
</dbReference>
<comment type="caution">
    <text evidence="1">The sequence shown here is derived from an EMBL/GenBank/DDBJ whole genome shotgun (WGS) entry which is preliminary data.</text>
</comment>
<dbReference type="AlphaFoldDB" id="G9MRN3"/>
<dbReference type="InParanoid" id="G9MRN3"/>
<sequence>MASRFMVFSSSALAILPGTLMPAIIRINYFGIAAAADAAPDIKMIFGMILRITTGDLSPDQGCFYSRRSLNLSRYCTECAHIRAAGKCTPSSIMHQKEQRNPSYAAPVQKPIALVSNHMWLAVLESSPEDACMAENTLSNDNSRSMMPLYNMIRVQGGVEWSIRKSILNCLIAVTATQANATIATVMRTSRASWVADCGSKNVWAWLICPECWAERRNCSIALIEAVDDASVGCKRVLEELLKIQCGHG</sequence>
<dbReference type="GeneID" id="25790125"/>
<dbReference type="EMBL" id="ABDF02000006">
    <property type="protein sequence ID" value="EHK22754.1"/>
    <property type="molecule type" value="Genomic_DNA"/>
</dbReference>
<dbReference type="VEuPathDB" id="FungiDB:TRIVIDRAFT_201038"/>
<dbReference type="HOGENOM" id="CLU_1115885_0_0_1"/>